<dbReference type="InterPro" id="IPR015422">
    <property type="entry name" value="PyrdxlP-dep_Trfase_small"/>
</dbReference>
<evidence type="ECO:0000313" key="4">
    <source>
        <dbReference type="EMBL" id="PYG87788.1"/>
    </source>
</evidence>
<dbReference type="GO" id="GO:0008483">
    <property type="term" value="F:transaminase activity"/>
    <property type="evidence" value="ECO:0007669"/>
    <property type="project" value="TreeGrafter"/>
</dbReference>
<reference evidence="4 5" key="1">
    <citation type="submission" date="2018-06" db="EMBL/GenBank/DDBJ databases">
        <title>Genomic Encyclopedia of Type Strains, Phase I: the one thousand microbial genomes (KMG-I) project.</title>
        <authorList>
            <person name="Kyrpides N."/>
        </authorList>
    </citation>
    <scope>NUCLEOTIDE SEQUENCE [LARGE SCALE GENOMIC DNA]</scope>
    <source>
        <strain evidence="4 5">DSM 19573</strain>
    </source>
</reference>
<evidence type="ECO:0000256" key="3">
    <source>
        <dbReference type="RuleBase" id="RU004508"/>
    </source>
</evidence>
<accession>A0A318XNY5</accession>
<dbReference type="PIRSF" id="PIRSF000390">
    <property type="entry name" value="PLP_StrS"/>
    <property type="match status" value="1"/>
</dbReference>
<sequence length="433" mass="48142">MKESICNHKQEESLLKEEALNEPIKEPLCRKNGAENMAVRFSPPDISEAEINEVVDTLNSGWITTGPKTKLFESGIAGYAGTSKAVCLNSATAAMEMTLRLLGVGEGSEVITSAYTFSASASVIDHVGADIALVDTARASFQMDYDKLEKAITEKTKVIIPVDIAGVMCDYDRIFDIVNRKRSLFCPSNEIQKAFGRIIVLADAAHSFGARYKGKNSGEAADFTCFSFHAVKNLTTAEGGAVTWKDNEALDNEELYKEFMLLSLHGQSKDALAKTKPGSWEYDIIYPAYKANMTDISAAIGLAQLKRYPGILERRKEIINMYDNGLKNSIAESLRHYGEDFSSSGHLYLVRLIGRDEDFRNSAIDKMAQRGISVNVHYKPLPMHTAYKNLGFDIQDYPNSFDMYKNEITLPLHTLLTDTQVKYVIDTFREIIG</sequence>
<dbReference type="InterPro" id="IPR015421">
    <property type="entry name" value="PyrdxlP-dep_Trfase_major"/>
</dbReference>
<organism evidence="4 5">
    <name type="scientific">Ruminiclostridium sufflavum DSM 19573</name>
    <dbReference type="NCBI Taxonomy" id="1121337"/>
    <lineage>
        <taxon>Bacteria</taxon>
        <taxon>Bacillati</taxon>
        <taxon>Bacillota</taxon>
        <taxon>Clostridia</taxon>
        <taxon>Eubacteriales</taxon>
        <taxon>Oscillospiraceae</taxon>
        <taxon>Ruminiclostridium</taxon>
    </lineage>
</organism>
<dbReference type="FunFam" id="3.40.640.10:FF:000077">
    <property type="entry name" value="Spore coat polysaccharide biosynthesis protein spsC"/>
    <property type="match status" value="1"/>
</dbReference>
<dbReference type="GO" id="GO:0030170">
    <property type="term" value="F:pyridoxal phosphate binding"/>
    <property type="evidence" value="ECO:0007669"/>
    <property type="project" value="TreeGrafter"/>
</dbReference>
<dbReference type="SUPFAM" id="SSF53383">
    <property type="entry name" value="PLP-dependent transferases"/>
    <property type="match status" value="1"/>
</dbReference>
<protein>
    <submittedName>
        <fullName evidence="4">dTDP-4-amino-4,6-dideoxygalactose transaminase</fullName>
    </submittedName>
</protein>
<dbReference type="FunFam" id="3.90.1150.10:FF:000092">
    <property type="entry name" value="Capsular polysaccharide biosynthesis protein"/>
    <property type="match status" value="1"/>
</dbReference>
<keyword evidence="5" id="KW-1185">Reference proteome</keyword>
<dbReference type="Gene3D" id="3.90.1150.10">
    <property type="entry name" value="Aspartate Aminotransferase, domain 1"/>
    <property type="match status" value="1"/>
</dbReference>
<name>A0A318XNY5_9FIRM</name>
<keyword evidence="2 3" id="KW-0663">Pyridoxal phosphate</keyword>
<dbReference type="Gene3D" id="3.40.640.10">
    <property type="entry name" value="Type I PLP-dependent aspartate aminotransferase-like (Major domain)"/>
    <property type="match status" value="1"/>
</dbReference>
<evidence type="ECO:0000256" key="2">
    <source>
        <dbReference type="PIRSR" id="PIRSR000390-2"/>
    </source>
</evidence>
<feature type="active site" description="Proton acceptor" evidence="1">
    <location>
        <position position="232"/>
    </location>
</feature>
<feature type="modified residue" description="N6-(pyridoxal phosphate)lysine" evidence="2">
    <location>
        <position position="232"/>
    </location>
</feature>
<gene>
    <name evidence="4" type="ORF">LY28_01808</name>
</gene>
<dbReference type="PANTHER" id="PTHR30244">
    <property type="entry name" value="TRANSAMINASE"/>
    <property type="match status" value="1"/>
</dbReference>
<dbReference type="PANTHER" id="PTHR30244:SF34">
    <property type="entry name" value="DTDP-4-AMINO-4,6-DIDEOXYGALACTOSE TRANSAMINASE"/>
    <property type="match status" value="1"/>
</dbReference>
<comment type="caution">
    <text evidence="4">The sequence shown here is derived from an EMBL/GenBank/DDBJ whole genome shotgun (WGS) entry which is preliminary data.</text>
</comment>
<evidence type="ECO:0000313" key="5">
    <source>
        <dbReference type="Proteomes" id="UP000248132"/>
    </source>
</evidence>
<dbReference type="Proteomes" id="UP000248132">
    <property type="component" value="Unassembled WGS sequence"/>
</dbReference>
<dbReference type="InterPro" id="IPR015424">
    <property type="entry name" value="PyrdxlP-dep_Trfase"/>
</dbReference>
<dbReference type="CDD" id="cd00616">
    <property type="entry name" value="AHBA_syn"/>
    <property type="match status" value="1"/>
</dbReference>
<dbReference type="GO" id="GO:0000271">
    <property type="term" value="P:polysaccharide biosynthetic process"/>
    <property type="evidence" value="ECO:0007669"/>
    <property type="project" value="TreeGrafter"/>
</dbReference>
<dbReference type="AlphaFoldDB" id="A0A318XNY5"/>
<proteinExistence type="inferred from homology"/>
<comment type="similarity">
    <text evidence="3">Belongs to the DegT/DnrJ/EryC1 family.</text>
</comment>
<dbReference type="EMBL" id="QKMR01000009">
    <property type="protein sequence ID" value="PYG87788.1"/>
    <property type="molecule type" value="Genomic_DNA"/>
</dbReference>
<dbReference type="InterPro" id="IPR000653">
    <property type="entry name" value="DegT/StrS_aminotransferase"/>
</dbReference>
<dbReference type="Pfam" id="PF01041">
    <property type="entry name" value="DegT_DnrJ_EryC1"/>
    <property type="match status" value="1"/>
</dbReference>
<evidence type="ECO:0000256" key="1">
    <source>
        <dbReference type="PIRSR" id="PIRSR000390-1"/>
    </source>
</evidence>